<protein>
    <submittedName>
        <fullName evidence="5">Polysaccharide deacetylase</fullName>
    </submittedName>
</protein>
<dbReference type="PANTHER" id="PTHR34216:SF3">
    <property type="entry name" value="POLY-BETA-1,6-N-ACETYL-D-GLUCOSAMINE N-DEACETYLASE"/>
    <property type="match status" value="1"/>
</dbReference>
<evidence type="ECO:0000313" key="5">
    <source>
        <dbReference type="EMBL" id="SEM11553.1"/>
    </source>
</evidence>
<dbReference type="SUPFAM" id="SSF88713">
    <property type="entry name" value="Glycoside hydrolase/deacetylase"/>
    <property type="match status" value="1"/>
</dbReference>
<keyword evidence="6" id="KW-1185">Reference proteome</keyword>
<evidence type="ECO:0000313" key="6">
    <source>
        <dbReference type="Proteomes" id="UP000183015"/>
    </source>
</evidence>
<name>A0A1H7VQK6_STRJI</name>
<dbReference type="GO" id="GO:0016810">
    <property type="term" value="F:hydrolase activity, acting on carbon-nitrogen (but not peptide) bonds"/>
    <property type="evidence" value="ECO:0007669"/>
    <property type="project" value="InterPro"/>
</dbReference>
<organism evidence="5 6">
    <name type="scientific">Streptacidiphilus jiangxiensis</name>
    <dbReference type="NCBI Taxonomy" id="235985"/>
    <lineage>
        <taxon>Bacteria</taxon>
        <taxon>Bacillati</taxon>
        <taxon>Actinomycetota</taxon>
        <taxon>Actinomycetes</taxon>
        <taxon>Kitasatosporales</taxon>
        <taxon>Streptomycetaceae</taxon>
        <taxon>Streptacidiphilus</taxon>
    </lineage>
</organism>
<comment type="subcellular location">
    <subcellularLocation>
        <location evidence="1">Secreted</location>
    </subcellularLocation>
</comment>
<feature type="domain" description="NodB homology" evidence="4">
    <location>
        <begin position="103"/>
        <end position="276"/>
    </location>
</feature>
<dbReference type="InterPro" id="IPR051398">
    <property type="entry name" value="Polysacch_Deacetylase"/>
</dbReference>
<dbReference type="EMBL" id="FOAZ01000018">
    <property type="protein sequence ID" value="SEM11553.1"/>
    <property type="molecule type" value="Genomic_DNA"/>
</dbReference>
<dbReference type="InterPro" id="IPR002509">
    <property type="entry name" value="NODB_dom"/>
</dbReference>
<dbReference type="Gene3D" id="3.20.20.370">
    <property type="entry name" value="Glycoside hydrolase/deacetylase"/>
    <property type="match status" value="1"/>
</dbReference>
<dbReference type="OrthoDB" id="9782872at2"/>
<accession>A0A1H7VQK6</accession>
<dbReference type="RefSeq" id="WP_082014950.1">
    <property type="nucleotide sequence ID" value="NZ_BBPN01000010.1"/>
</dbReference>
<evidence type="ECO:0000259" key="4">
    <source>
        <dbReference type="PROSITE" id="PS51677"/>
    </source>
</evidence>
<dbReference type="InterPro" id="IPR011330">
    <property type="entry name" value="Glyco_hydro/deAcase_b/a-brl"/>
</dbReference>
<gene>
    <name evidence="5" type="ORF">SAMN05414137_118194</name>
</gene>
<dbReference type="PANTHER" id="PTHR34216">
    <property type="match status" value="1"/>
</dbReference>
<evidence type="ECO:0000256" key="2">
    <source>
        <dbReference type="ARBA" id="ARBA00022729"/>
    </source>
</evidence>
<dbReference type="GO" id="GO:0005975">
    <property type="term" value="P:carbohydrate metabolic process"/>
    <property type="evidence" value="ECO:0007669"/>
    <property type="project" value="InterPro"/>
</dbReference>
<proteinExistence type="predicted"/>
<evidence type="ECO:0000256" key="1">
    <source>
        <dbReference type="ARBA" id="ARBA00004613"/>
    </source>
</evidence>
<dbReference type="GO" id="GO:0005576">
    <property type="term" value="C:extracellular region"/>
    <property type="evidence" value="ECO:0007669"/>
    <property type="project" value="UniProtKB-SubCell"/>
</dbReference>
<reference evidence="6" key="1">
    <citation type="submission" date="2016-10" db="EMBL/GenBank/DDBJ databases">
        <authorList>
            <person name="Varghese N."/>
        </authorList>
    </citation>
    <scope>NUCLEOTIDE SEQUENCE [LARGE SCALE GENOMIC DNA]</scope>
    <source>
        <strain evidence="6">DSM 45096 / BCRC 16803 / CGMCC 4.1857 / CIP 109030 / JCM 12277 / KCTC 19219 / NBRC 100920 / 33214</strain>
    </source>
</reference>
<dbReference type="STRING" id="235985.SAMN05414137_118194"/>
<feature type="region of interest" description="Disordered" evidence="3">
    <location>
        <begin position="1"/>
        <end position="43"/>
    </location>
</feature>
<dbReference type="PROSITE" id="PS51677">
    <property type="entry name" value="NODB"/>
    <property type="match status" value="1"/>
</dbReference>
<dbReference type="AlphaFoldDB" id="A0A1H7VQK6"/>
<evidence type="ECO:0000256" key="3">
    <source>
        <dbReference type="SAM" id="MobiDB-lite"/>
    </source>
</evidence>
<keyword evidence="2" id="KW-0732">Signal</keyword>
<dbReference type="Proteomes" id="UP000183015">
    <property type="component" value="Unassembled WGS sequence"/>
</dbReference>
<dbReference type="eggNOG" id="COG0726">
    <property type="taxonomic scope" value="Bacteria"/>
</dbReference>
<dbReference type="Pfam" id="PF01522">
    <property type="entry name" value="Polysacc_deac_1"/>
    <property type="match status" value="1"/>
</dbReference>
<sequence length="276" mass="29720">MVAEPLRGGVQAPGEPGVVAQPQPDGSASPRRPAGPVERPALEGRPPWALMYHSVDSGPQDPYLLTVSPQRFAAQLGWLRRRGLRGVSMRELVRAYEQQAADGLVGLTFDDGYADFPRQVLPLLRAHGFTATLYVVAGRMGGHNAWDADAPRKPLVTIDQVRQLADAGVEIGSHGLSHCRMTGLAADELTTETRRSREALESVVRGPVTGFCYPYGAVDEAAEQAVAAAGYDYGAGICHQSATSRWALPRCYVGERDGGLRLSAKRVRHALRGWSA</sequence>
<dbReference type="CDD" id="cd10918">
    <property type="entry name" value="CE4_NodB_like_5s_6s"/>
    <property type="match status" value="1"/>
</dbReference>